<accession>A0A381UP15</accession>
<dbReference type="NCBIfam" id="TIGR00278">
    <property type="entry name" value="membrane protein insertion efficiency factor YidD"/>
    <property type="match status" value="1"/>
</dbReference>
<protein>
    <recommendedName>
        <fullName evidence="2">Membrane protein insertion efficiency factor YidD</fullName>
    </recommendedName>
</protein>
<dbReference type="InterPro" id="IPR002696">
    <property type="entry name" value="Membr_insert_effic_factor_YidD"/>
</dbReference>
<dbReference type="AlphaFoldDB" id="A0A381UP15"/>
<organism evidence="1">
    <name type="scientific">marine metagenome</name>
    <dbReference type="NCBI Taxonomy" id="408172"/>
    <lineage>
        <taxon>unclassified sequences</taxon>
        <taxon>metagenomes</taxon>
        <taxon>ecological metagenomes</taxon>
    </lineage>
</organism>
<proteinExistence type="inferred from homology"/>
<evidence type="ECO:0008006" key="2">
    <source>
        <dbReference type="Google" id="ProtNLM"/>
    </source>
</evidence>
<dbReference type="SMART" id="SM01234">
    <property type="entry name" value="Haemolytic"/>
    <property type="match status" value="1"/>
</dbReference>
<sequence>MLNRIFLKFVRGYQRWISPFLLPACRFYPSCSEYAAQALQHYSLVKAVALIVARIFKCHPYHEGGSDPLK</sequence>
<gene>
    <name evidence="1" type="ORF">METZ01_LOCUS82750</name>
</gene>
<evidence type="ECO:0000313" key="1">
    <source>
        <dbReference type="EMBL" id="SVA29896.1"/>
    </source>
</evidence>
<dbReference type="Pfam" id="PF01809">
    <property type="entry name" value="YidD"/>
    <property type="match status" value="1"/>
</dbReference>
<dbReference type="EMBL" id="UINC01006830">
    <property type="protein sequence ID" value="SVA29896.1"/>
    <property type="molecule type" value="Genomic_DNA"/>
</dbReference>
<reference evidence="1" key="1">
    <citation type="submission" date="2018-05" db="EMBL/GenBank/DDBJ databases">
        <authorList>
            <person name="Lanie J.A."/>
            <person name="Ng W.-L."/>
            <person name="Kazmierczak K.M."/>
            <person name="Andrzejewski T.M."/>
            <person name="Davidsen T.M."/>
            <person name="Wayne K.J."/>
            <person name="Tettelin H."/>
            <person name="Glass J.I."/>
            <person name="Rusch D."/>
            <person name="Podicherti R."/>
            <person name="Tsui H.-C.T."/>
            <person name="Winkler M.E."/>
        </authorList>
    </citation>
    <scope>NUCLEOTIDE SEQUENCE</scope>
</reference>
<name>A0A381UP15_9ZZZZ</name>
<dbReference type="HAMAP" id="MF_00386">
    <property type="entry name" value="UPF0161_YidD"/>
    <property type="match status" value="1"/>
</dbReference>
<dbReference type="PANTHER" id="PTHR33383">
    <property type="entry name" value="MEMBRANE PROTEIN INSERTION EFFICIENCY FACTOR-RELATED"/>
    <property type="match status" value="1"/>
</dbReference>
<dbReference type="PANTHER" id="PTHR33383:SF1">
    <property type="entry name" value="MEMBRANE PROTEIN INSERTION EFFICIENCY FACTOR-RELATED"/>
    <property type="match status" value="1"/>
</dbReference>